<organism evidence="14 15">
    <name type="scientific">Meganyctiphanes norvegica</name>
    <name type="common">Northern krill</name>
    <name type="synonym">Thysanopoda norvegica</name>
    <dbReference type="NCBI Taxonomy" id="48144"/>
    <lineage>
        <taxon>Eukaryota</taxon>
        <taxon>Metazoa</taxon>
        <taxon>Ecdysozoa</taxon>
        <taxon>Arthropoda</taxon>
        <taxon>Crustacea</taxon>
        <taxon>Multicrustacea</taxon>
        <taxon>Malacostraca</taxon>
        <taxon>Eumalacostraca</taxon>
        <taxon>Eucarida</taxon>
        <taxon>Euphausiacea</taxon>
        <taxon>Euphausiidae</taxon>
        <taxon>Meganyctiphanes</taxon>
    </lineage>
</organism>
<dbReference type="Proteomes" id="UP001497623">
    <property type="component" value="Unassembled WGS sequence"/>
</dbReference>
<keyword evidence="7" id="KW-0805">Transcription regulation</keyword>
<feature type="compositionally biased region" description="Basic and acidic residues" evidence="12">
    <location>
        <begin position="67"/>
        <end position="76"/>
    </location>
</feature>
<evidence type="ECO:0000256" key="2">
    <source>
        <dbReference type="ARBA" id="ARBA00004123"/>
    </source>
</evidence>
<dbReference type="EMBL" id="CAXKWB010024536">
    <property type="protein sequence ID" value="CAL4126370.1"/>
    <property type="molecule type" value="Genomic_DNA"/>
</dbReference>
<dbReference type="InterPro" id="IPR013087">
    <property type="entry name" value="Znf_C2H2_type"/>
</dbReference>
<comment type="subcellular location">
    <subcellularLocation>
        <location evidence="2">Nucleus</location>
    </subcellularLocation>
</comment>
<evidence type="ECO:0000256" key="12">
    <source>
        <dbReference type="SAM" id="MobiDB-lite"/>
    </source>
</evidence>
<feature type="non-terminal residue" evidence="14">
    <location>
        <position position="447"/>
    </location>
</feature>
<evidence type="ECO:0000256" key="1">
    <source>
        <dbReference type="ARBA" id="ARBA00003767"/>
    </source>
</evidence>
<reference evidence="14 15" key="1">
    <citation type="submission" date="2024-05" db="EMBL/GenBank/DDBJ databases">
        <authorList>
            <person name="Wallberg A."/>
        </authorList>
    </citation>
    <scope>NUCLEOTIDE SEQUENCE [LARGE SCALE GENOMIC DNA]</scope>
</reference>
<keyword evidence="5 11" id="KW-0863">Zinc-finger</keyword>
<evidence type="ECO:0000313" key="14">
    <source>
        <dbReference type="EMBL" id="CAL4126370.1"/>
    </source>
</evidence>
<name>A0AAV2RJT6_MEGNR</name>
<dbReference type="GO" id="GO:0008270">
    <property type="term" value="F:zinc ion binding"/>
    <property type="evidence" value="ECO:0007669"/>
    <property type="project" value="UniProtKB-KW"/>
</dbReference>
<sequence>MDEINKLSYEQHKPFKCKKCSNSFPTKHLLKLHENVIHSKGKFECRRCDFRCDIIGMMTFHMRKHIQDERHSKPPDENQTETPDEHEIRAKVPSIVIKLGNNKFNIKSQESQLKFSNNDHDSELKDRKHRVNMSVSKSNGIFFCEICKKRFTQRLSFNKHMIIKHTEVISTQIGSKLDDENIKCLICHKLFSSKVSTKRHMLIHMGEMPFECRKCNSKFNTNISLQQHMVKYHDEIMFKCKKCDERFIQNILLKRHMTAHTGKKPFSCTKCDASFRMRRNLKRHMILGHIKQKPFQCKKQGNKLILKRNVSKTIKKNHTTININITVNSERSLKCMKCKESVKYSQIRSHMDMHQNAFRCESCSRIFNSQHSLKIHRAKAHRENSISTNLEQECESSLSKENMGNSKQSLRSQRAKSHGENDVNINLEQELESSLSKENIGNSKQSL</sequence>
<dbReference type="InterPro" id="IPR050636">
    <property type="entry name" value="C2H2-ZF_domain-containing"/>
</dbReference>
<dbReference type="Gene3D" id="3.30.160.60">
    <property type="entry name" value="Classic Zinc Finger"/>
    <property type="match status" value="6"/>
</dbReference>
<evidence type="ECO:0000256" key="3">
    <source>
        <dbReference type="ARBA" id="ARBA00022723"/>
    </source>
</evidence>
<dbReference type="GO" id="GO:0005634">
    <property type="term" value="C:nucleus"/>
    <property type="evidence" value="ECO:0007669"/>
    <property type="project" value="UniProtKB-SubCell"/>
</dbReference>
<keyword evidence="15" id="KW-1185">Reference proteome</keyword>
<dbReference type="PANTHER" id="PTHR47772:SF13">
    <property type="entry name" value="GASTRULA ZINC FINGER PROTEIN XLCGF49.1-LIKE-RELATED"/>
    <property type="match status" value="1"/>
</dbReference>
<feature type="region of interest" description="Disordered" evidence="12">
    <location>
        <begin position="67"/>
        <end position="87"/>
    </location>
</feature>
<keyword evidence="9" id="KW-0804">Transcription</keyword>
<dbReference type="PROSITE" id="PS50157">
    <property type="entry name" value="ZINC_FINGER_C2H2_2"/>
    <property type="match status" value="7"/>
</dbReference>
<dbReference type="GO" id="GO:0003677">
    <property type="term" value="F:DNA binding"/>
    <property type="evidence" value="ECO:0007669"/>
    <property type="project" value="UniProtKB-KW"/>
</dbReference>
<keyword evidence="10" id="KW-0539">Nucleus</keyword>
<feature type="region of interest" description="Disordered" evidence="12">
    <location>
        <begin position="379"/>
        <end position="447"/>
    </location>
</feature>
<keyword evidence="6" id="KW-0862">Zinc</keyword>
<comment type="caution">
    <text evidence="14">The sequence shown here is derived from an EMBL/GenBank/DDBJ whole genome shotgun (WGS) entry which is preliminary data.</text>
</comment>
<dbReference type="PROSITE" id="PS00028">
    <property type="entry name" value="ZINC_FINGER_C2H2_1"/>
    <property type="match status" value="8"/>
</dbReference>
<feature type="domain" description="C2H2-type" evidence="13">
    <location>
        <begin position="358"/>
        <end position="386"/>
    </location>
</feature>
<feature type="domain" description="C2H2-type" evidence="13">
    <location>
        <begin position="238"/>
        <end position="265"/>
    </location>
</feature>
<dbReference type="InterPro" id="IPR036236">
    <property type="entry name" value="Znf_C2H2_sf"/>
</dbReference>
<evidence type="ECO:0000256" key="11">
    <source>
        <dbReference type="PROSITE-ProRule" id="PRU00042"/>
    </source>
</evidence>
<dbReference type="AlphaFoldDB" id="A0AAV2RJT6"/>
<feature type="domain" description="C2H2-type" evidence="13">
    <location>
        <begin position="182"/>
        <end position="209"/>
    </location>
</feature>
<feature type="compositionally biased region" description="Polar residues" evidence="12">
    <location>
        <begin position="437"/>
        <end position="447"/>
    </location>
</feature>
<proteinExistence type="predicted"/>
<dbReference type="Pfam" id="PF00096">
    <property type="entry name" value="zf-C2H2"/>
    <property type="match status" value="4"/>
</dbReference>
<evidence type="ECO:0000256" key="5">
    <source>
        <dbReference type="ARBA" id="ARBA00022771"/>
    </source>
</evidence>
<dbReference type="SUPFAM" id="SSF57667">
    <property type="entry name" value="beta-beta-alpha zinc fingers"/>
    <property type="match status" value="3"/>
</dbReference>
<evidence type="ECO:0000313" key="15">
    <source>
        <dbReference type="Proteomes" id="UP001497623"/>
    </source>
</evidence>
<comment type="function">
    <text evidence="1">May be involved in transcriptional regulation.</text>
</comment>
<keyword evidence="8" id="KW-0238">DNA-binding</keyword>
<evidence type="ECO:0000256" key="9">
    <source>
        <dbReference type="ARBA" id="ARBA00023163"/>
    </source>
</evidence>
<evidence type="ECO:0000256" key="10">
    <source>
        <dbReference type="ARBA" id="ARBA00023242"/>
    </source>
</evidence>
<feature type="compositionally biased region" description="Polar residues" evidence="12">
    <location>
        <begin position="385"/>
        <end position="412"/>
    </location>
</feature>
<feature type="domain" description="C2H2-type" evidence="13">
    <location>
        <begin position="15"/>
        <end position="43"/>
    </location>
</feature>
<dbReference type="FunFam" id="3.30.160.60:FF:000097">
    <property type="entry name" value="Zinc finger protein"/>
    <property type="match status" value="1"/>
</dbReference>
<keyword evidence="3" id="KW-0479">Metal-binding</keyword>
<protein>
    <recommendedName>
        <fullName evidence="13">C2H2-type domain-containing protein</fullName>
    </recommendedName>
</protein>
<feature type="domain" description="C2H2-type" evidence="13">
    <location>
        <begin position="210"/>
        <end position="233"/>
    </location>
</feature>
<evidence type="ECO:0000256" key="4">
    <source>
        <dbReference type="ARBA" id="ARBA00022737"/>
    </source>
</evidence>
<accession>A0AAV2RJT6</accession>
<dbReference type="PANTHER" id="PTHR47772">
    <property type="entry name" value="ZINC FINGER PROTEIN 200"/>
    <property type="match status" value="1"/>
</dbReference>
<evidence type="ECO:0000256" key="8">
    <source>
        <dbReference type="ARBA" id="ARBA00023125"/>
    </source>
</evidence>
<feature type="domain" description="C2H2-type" evidence="13">
    <location>
        <begin position="142"/>
        <end position="166"/>
    </location>
</feature>
<dbReference type="FunFam" id="3.30.160.60:FF:000446">
    <property type="entry name" value="Zinc finger protein"/>
    <property type="match status" value="1"/>
</dbReference>
<feature type="domain" description="C2H2-type" evidence="13">
    <location>
        <begin position="266"/>
        <end position="294"/>
    </location>
</feature>
<keyword evidence="4" id="KW-0677">Repeat</keyword>
<gene>
    <name evidence="14" type="ORF">MNOR_LOCUS25552</name>
</gene>
<evidence type="ECO:0000256" key="7">
    <source>
        <dbReference type="ARBA" id="ARBA00023015"/>
    </source>
</evidence>
<evidence type="ECO:0000256" key="6">
    <source>
        <dbReference type="ARBA" id="ARBA00022833"/>
    </source>
</evidence>
<dbReference type="SMART" id="SM00355">
    <property type="entry name" value="ZnF_C2H2"/>
    <property type="match status" value="9"/>
</dbReference>
<evidence type="ECO:0000259" key="13">
    <source>
        <dbReference type="PROSITE" id="PS50157"/>
    </source>
</evidence>